<dbReference type="PROSITE" id="PS51257">
    <property type="entry name" value="PROKAR_LIPOPROTEIN"/>
    <property type="match status" value="1"/>
</dbReference>
<dbReference type="Pfam" id="PF04205">
    <property type="entry name" value="FMN_bind"/>
    <property type="match status" value="1"/>
</dbReference>
<feature type="domain" description="FMN-binding" evidence="1">
    <location>
        <begin position="46"/>
        <end position="137"/>
    </location>
</feature>
<evidence type="ECO:0000313" key="3">
    <source>
        <dbReference type="Proteomes" id="UP000481872"/>
    </source>
</evidence>
<dbReference type="Proteomes" id="UP000481872">
    <property type="component" value="Unassembled WGS sequence"/>
</dbReference>
<dbReference type="GO" id="GO:0016020">
    <property type="term" value="C:membrane"/>
    <property type="evidence" value="ECO:0007669"/>
    <property type="project" value="InterPro"/>
</dbReference>
<protein>
    <submittedName>
        <fullName evidence="2">FMN-binding protein</fullName>
    </submittedName>
</protein>
<dbReference type="GO" id="GO:0010181">
    <property type="term" value="F:FMN binding"/>
    <property type="evidence" value="ECO:0007669"/>
    <property type="project" value="InterPro"/>
</dbReference>
<name>A0A6M0H3W7_9CLOT</name>
<dbReference type="Gene3D" id="3.90.1010.20">
    <property type="match status" value="1"/>
</dbReference>
<gene>
    <name evidence="2" type="ORF">G3M99_11375</name>
</gene>
<comment type="caution">
    <text evidence="2">The sequence shown here is derived from an EMBL/GenBank/DDBJ whole genome shotgun (WGS) entry which is preliminary data.</text>
</comment>
<proteinExistence type="predicted"/>
<dbReference type="InterPro" id="IPR017058">
    <property type="entry name" value="Major_M_immunogen_Tpp15_prd"/>
</dbReference>
<sequence>MNKKLVSIIGTTLLAGTLLVGCGSSTAKGPQDGSYKAEYSEADDHGWIGFVEIKITDGKITEAKSDYVNAEGKLKSEDKEYEENMKKASDSYPAKFSKEFSTALIEKGNADEIDNISGATTSSNDFKLLAKEALNSANKGNTETVKVKPTK</sequence>
<dbReference type="SMART" id="SM00900">
    <property type="entry name" value="FMN_bind"/>
    <property type="match status" value="1"/>
</dbReference>
<dbReference type="InterPro" id="IPR007329">
    <property type="entry name" value="FMN-bd"/>
</dbReference>
<dbReference type="EMBL" id="JAAGPU010000020">
    <property type="protein sequence ID" value="NEU05446.1"/>
    <property type="molecule type" value="Genomic_DNA"/>
</dbReference>
<dbReference type="RefSeq" id="WP_061996704.1">
    <property type="nucleotide sequence ID" value="NZ_JAAGPU010000020.1"/>
</dbReference>
<keyword evidence="3" id="KW-1185">Reference proteome</keyword>
<dbReference type="AlphaFoldDB" id="A0A6M0H3W7"/>
<accession>A0A6M0H3W7</accession>
<organism evidence="2 3">
    <name type="scientific">Clostridium senegalense</name>
    <dbReference type="NCBI Taxonomy" id="1465809"/>
    <lineage>
        <taxon>Bacteria</taxon>
        <taxon>Bacillati</taxon>
        <taxon>Bacillota</taxon>
        <taxon>Clostridia</taxon>
        <taxon>Eubacteriales</taxon>
        <taxon>Clostridiaceae</taxon>
        <taxon>Clostridium</taxon>
    </lineage>
</organism>
<reference evidence="2 3" key="1">
    <citation type="submission" date="2020-02" db="EMBL/GenBank/DDBJ databases">
        <title>Genome assembly of a novel Clostridium senegalense strain.</title>
        <authorList>
            <person name="Gupta T.B."/>
            <person name="Jauregui R."/>
            <person name="Maclean P."/>
            <person name="Nawarathana A."/>
            <person name="Brightwell G."/>
        </authorList>
    </citation>
    <scope>NUCLEOTIDE SEQUENCE [LARGE SCALE GENOMIC DNA]</scope>
    <source>
        <strain evidence="2 3">AGRFS4</strain>
    </source>
</reference>
<evidence type="ECO:0000313" key="2">
    <source>
        <dbReference type="EMBL" id="NEU05446.1"/>
    </source>
</evidence>
<dbReference type="PIRSF" id="PIRSF036531">
    <property type="entry name" value="Tpp15_prd"/>
    <property type="match status" value="1"/>
</dbReference>
<evidence type="ECO:0000259" key="1">
    <source>
        <dbReference type="SMART" id="SM00900"/>
    </source>
</evidence>